<evidence type="ECO:0000313" key="11">
    <source>
        <dbReference type="EMBL" id="RXN16159.1"/>
    </source>
</evidence>
<keyword evidence="12" id="KW-1185">Reference proteome</keyword>
<keyword evidence="9" id="KW-0812">Transmembrane</keyword>
<dbReference type="STRING" id="84645.A0A498M5J6"/>
<evidence type="ECO:0000256" key="5">
    <source>
        <dbReference type="ARBA" id="ARBA00022737"/>
    </source>
</evidence>
<keyword evidence="13" id="KW-1267">Proteomics identification</keyword>
<evidence type="ECO:0000313" key="10">
    <source>
        <dbReference type="EMBL" id="RXN03460.1"/>
    </source>
</evidence>
<evidence type="ECO:0007829" key="13">
    <source>
        <dbReference type="PeptideAtlas" id="A0A498M5J6"/>
    </source>
</evidence>
<reference evidence="11 12" key="1">
    <citation type="submission" date="2018-03" db="EMBL/GenBank/DDBJ databases">
        <title>Draft genome sequence of Rohu Carp (Labeo rohita).</title>
        <authorList>
            <person name="Das P."/>
            <person name="Kushwaha B."/>
            <person name="Joshi C.G."/>
            <person name="Kumar D."/>
            <person name="Nagpure N.S."/>
            <person name="Sahoo L."/>
            <person name="Das S.P."/>
            <person name="Bit A."/>
            <person name="Patnaik S."/>
            <person name="Meher P.K."/>
            <person name="Jayasankar P."/>
            <person name="Koringa P.G."/>
            <person name="Patel N.V."/>
            <person name="Hinsu A.T."/>
            <person name="Kumar R."/>
            <person name="Pandey M."/>
            <person name="Agarwal S."/>
            <person name="Srivastava S."/>
            <person name="Singh M."/>
            <person name="Iquebal M.A."/>
            <person name="Jaiswal S."/>
            <person name="Angadi U.B."/>
            <person name="Kumar N."/>
            <person name="Raza M."/>
            <person name="Shah T.M."/>
            <person name="Rai A."/>
            <person name="Jena J.K."/>
        </authorList>
    </citation>
    <scope>NUCLEOTIDE SEQUENCE [LARGE SCALE GENOMIC DNA]</scope>
    <source>
        <strain evidence="11">DASCIFA01</strain>
        <tissue evidence="11">Testis</tissue>
    </source>
</reference>
<dbReference type="GO" id="GO:0005886">
    <property type="term" value="C:plasma membrane"/>
    <property type="evidence" value="ECO:0007669"/>
    <property type="project" value="UniProtKB-SubCell"/>
</dbReference>
<keyword evidence="6 9" id="KW-0472">Membrane</keyword>
<keyword evidence="2" id="KW-1003">Cell membrane</keyword>
<dbReference type="EMBL" id="QBIY01012807">
    <property type="protein sequence ID" value="RXN16159.1"/>
    <property type="molecule type" value="Genomic_DNA"/>
</dbReference>
<name>A0A498M5J6_LABRO</name>
<gene>
    <name evidence="10" type="ORF">ROHU_013479</name>
    <name evidence="11" type="ORF">ROHU_027767</name>
</gene>
<dbReference type="PANTHER" id="PTHR24037">
    <property type="entry name" value="HEART DEVELOPMENT PROTEIN WITH EGF-LIKE DOMAINS 1"/>
    <property type="match status" value="1"/>
</dbReference>
<keyword evidence="9" id="KW-1133">Transmembrane helix</keyword>
<keyword evidence="4" id="KW-0732">Signal</keyword>
<sequence>MAVWKVNGALRNQPNYINSTVTKLISGSIVATVNSFFEPISPVTEELVTSAMTDAITNCPAASCGILANAEYIATNLCDQIPPPCDADTTACEAKNGTADCPCKPGHVHDPYQTRSCRVCPSGYKAQDDTCVRCPFGYSGFNCDDSSLLALVVVACVLGGILLIVILAVLIYICVNRSKKSSNSNYNSPYPANEFRATWAPQDVSHIPRVTLSSSSSIDGTGNSIEMSEGLGKKGYSNGMSGSYDLRTDVMRTFKDINPTRYSYLMGHENPYFIQGDEKR</sequence>
<evidence type="ECO:0000256" key="7">
    <source>
        <dbReference type="ARBA" id="ARBA00023157"/>
    </source>
</evidence>
<evidence type="ECO:0000256" key="8">
    <source>
        <dbReference type="ARBA" id="ARBA00023180"/>
    </source>
</evidence>
<evidence type="ECO:0000256" key="2">
    <source>
        <dbReference type="ARBA" id="ARBA00022475"/>
    </source>
</evidence>
<evidence type="ECO:0000256" key="3">
    <source>
        <dbReference type="ARBA" id="ARBA00022536"/>
    </source>
</evidence>
<dbReference type="PANTHER" id="PTHR24037:SF7">
    <property type="entry name" value="FLOCCULATION PROTEIN FLO11 ISOFORM X1-RELATED"/>
    <property type="match status" value="1"/>
</dbReference>
<evidence type="ECO:0000313" key="12">
    <source>
        <dbReference type="Proteomes" id="UP000290572"/>
    </source>
</evidence>
<comment type="caution">
    <text evidence="11">The sequence shown here is derived from an EMBL/GenBank/DDBJ whole genome shotgun (WGS) entry which is preliminary data.</text>
</comment>
<organism evidence="11 12">
    <name type="scientific">Labeo rohita</name>
    <name type="common">Indian major carp</name>
    <name type="synonym">Cyprinus rohita</name>
    <dbReference type="NCBI Taxonomy" id="84645"/>
    <lineage>
        <taxon>Eukaryota</taxon>
        <taxon>Metazoa</taxon>
        <taxon>Chordata</taxon>
        <taxon>Craniata</taxon>
        <taxon>Vertebrata</taxon>
        <taxon>Euteleostomi</taxon>
        <taxon>Actinopterygii</taxon>
        <taxon>Neopterygii</taxon>
        <taxon>Teleostei</taxon>
        <taxon>Ostariophysi</taxon>
        <taxon>Cypriniformes</taxon>
        <taxon>Cyprinidae</taxon>
        <taxon>Labeoninae</taxon>
        <taxon>Labeonini</taxon>
        <taxon>Labeo</taxon>
    </lineage>
</organism>
<dbReference type="AlphaFoldDB" id="A0A498M5J6"/>
<evidence type="ECO:0000256" key="9">
    <source>
        <dbReference type="SAM" id="Phobius"/>
    </source>
</evidence>
<protein>
    <submittedName>
        <fullName evidence="11">Mucin-2-like isoform X2</fullName>
    </submittedName>
</protein>
<dbReference type="EMBL" id="QBIY01013482">
    <property type="protein sequence ID" value="RXN03460.1"/>
    <property type="molecule type" value="Genomic_DNA"/>
</dbReference>
<keyword evidence="3" id="KW-0245">EGF-like domain</keyword>
<keyword evidence="7" id="KW-1015">Disulfide bond</keyword>
<dbReference type="InterPro" id="IPR009030">
    <property type="entry name" value="Growth_fac_rcpt_cys_sf"/>
</dbReference>
<accession>A0A498M5J6</accession>
<feature type="transmembrane region" description="Helical" evidence="9">
    <location>
        <begin position="148"/>
        <end position="175"/>
    </location>
</feature>
<proteinExistence type="evidence at protein level"/>
<keyword evidence="8" id="KW-0325">Glycoprotein</keyword>
<keyword evidence="5" id="KW-0677">Repeat</keyword>
<evidence type="ECO:0000256" key="1">
    <source>
        <dbReference type="ARBA" id="ARBA00004236"/>
    </source>
</evidence>
<dbReference type="SUPFAM" id="SSF57184">
    <property type="entry name" value="Growth factor receptor domain"/>
    <property type="match status" value="1"/>
</dbReference>
<dbReference type="Proteomes" id="UP000290572">
    <property type="component" value="Unassembled WGS sequence"/>
</dbReference>
<evidence type="ECO:0000256" key="6">
    <source>
        <dbReference type="ARBA" id="ARBA00023136"/>
    </source>
</evidence>
<evidence type="ECO:0000256" key="4">
    <source>
        <dbReference type="ARBA" id="ARBA00022729"/>
    </source>
</evidence>
<comment type="subcellular location">
    <subcellularLocation>
        <location evidence="1">Cell membrane</location>
    </subcellularLocation>
</comment>